<dbReference type="Gene3D" id="3.30.70.2050">
    <property type="match status" value="1"/>
</dbReference>
<keyword evidence="1" id="KW-0732">Signal</keyword>
<proteinExistence type="predicted"/>
<dbReference type="Proteomes" id="UP000006055">
    <property type="component" value="Chromosome"/>
</dbReference>
<feature type="signal peptide" evidence="1">
    <location>
        <begin position="1"/>
        <end position="20"/>
    </location>
</feature>
<evidence type="ECO:0000256" key="1">
    <source>
        <dbReference type="SAM" id="SignalP"/>
    </source>
</evidence>
<dbReference type="KEGG" id="dti:Desti_4471"/>
<dbReference type="eggNOG" id="COG4314">
    <property type="taxonomic scope" value="Bacteria"/>
</dbReference>
<sequence length="176" mass="18894">MKAKILLILVISLVSLTATAQETLLLPNGAAVDLQARCPVCGMTVGGDLRAGATYGYKASHLEGFAGVAAAVFKDGKVVAFEGARCLFIYNTIPKRFGIDVGNITHRYVTDFKSGKLVNASDAYLVMGSDLKGPMGIDLIPFLDKKEADKFSEERHGKRVVQLDTVGAKDVDRTEK</sequence>
<dbReference type="Pfam" id="PF05573">
    <property type="entry name" value="NosL"/>
    <property type="match status" value="1"/>
</dbReference>
<gene>
    <name evidence="2" type="ordered locus">Desti_4471</name>
</gene>
<dbReference type="RefSeq" id="WP_014812218.1">
    <property type="nucleotide sequence ID" value="NC_018025.1"/>
</dbReference>
<accession>I4CC12</accession>
<dbReference type="PANTHER" id="PTHR41247:SF1">
    <property type="entry name" value="HTH-TYPE TRANSCRIPTIONAL REPRESSOR YCNK"/>
    <property type="match status" value="1"/>
</dbReference>
<keyword evidence="3" id="KW-1185">Reference proteome</keyword>
<evidence type="ECO:0000313" key="3">
    <source>
        <dbReference type="Proteomes" id="UP000006055"/>
    </source>
</evidence>
<keyword evidence="2" id="KW-0449">Lipoprotein</keyword>
<dbReference type="AlphaFoldDB" id="I4CC12"/>
<dbReference type="STRING" id="706587.Desti_4471"/>
<dbReference type="HOGENOM" id="CLU_096026_1_0_7"/>
<dbReference type="EMBL" id="CP003360">
    <property type="protein sequence ID" value="AFM27103.1"/>
    <property type="molecule type" value="Genomic_DNA"/>
</dbReference>
<name>I4CC12_DESTA</name>
<evidence type="ECO:0000313" key="2">
    <source>
        <dbReference type="EMBL" id="AFM27103.1"/>
    </source>
</evidence>
<organism evidence="2 3">
    <name type="scientific">Desulfomonile tiedjei (strain ATCC 49306 / DSM 6799 / DCB-1)</name>
    <dbReference type="NCBI Taxonomy" id="706587"/>
    <lineage>
        <taxon>Bacteria</taxon>
        <taxon>Pseudomonadati</taxon>
        <taxon>Thermodesulfobacteriota</taxon>
        <taxon>Desulfomonilia</taxon>
        <taxon>Desulfomonilales</taxon>
        <taxon>Desulfomonilaceae</taxon>
        <taxon>Desulfomonile</taxon>
    </lineage>
</organism>
<protein>
    <submittedName>
        <fullName evidence="2">Putative lipoprotein involved in nitrous oxide reduction</fullName>
    </submittedName>
</protein>
<dbReference type="SUPFAM" id="SSF160387">
    <property type="entry name" value="NosL/MerB-like"/>
    <property type="match status" value="1"/>
</dbReference>
<dbReference type="OrthoDB" id="8564097at2"/>
<reference evidence="3" key="1">
    <citation type="submission" date="2012-06" db="EMBL/GenBank/DDBJ databases">
        <title>Complete sequence of chromosome of Desulfomonile tiedjei DSM 6799.</title>
        <authorList>
            <person name="Lucas S."/>
            <person name="Copeland A."/>
            <person name="Lapidus A."/>
            <person name="Glavina del Rio T."/>
            <person name="Dalin E."/>
            <person name="Tice H."/>
            <person name="Bruce D."/>
            <person name="Goodwin L."/>
            <person name="Pitluck S."/>
            <person name="Peters L."/>
            <person name="Ovchinnikova G."/>
            <person name="Zeytun A."/>
            <person name="Lu M."/>
            <person name="Kyrpides N."/>
            <person name="Mavromatis K."/>
            <person name="Ivanova N."/>
            <person name="Brettin T."/>
            <person name="Detter J.C."/>
            <person name="Han C."/>
            <person name="Larimer F."/>
            <person name="Land M."/>
            <person name="Hauser L."/>
            <person name="Markowitz V."/>
            <person name="Cheng J.-F."/>
            <person name="Hugenholtz P."/>
            <person name="Woyke T."/>
            <person name="Wu D."/>
            <person name="Spring S."/>
            <person name="Schroeder M."/>
            <person name="Brambilla E."/>
            <person name="Klenk H.-P."/>
            <person name="Eisen J.A."/>
        </authorList>
    </citation>
    <scope>NUCLEOTIDE SEQUENCE [LARGE SCALE GENOMIC DNA]</scope>
    <source>
        <strain evidence="3">ATCC 49306 / DSM 6799 / DCB-1</strain>
    </source>
</reference>
<dbReference type="PANTHER" id="PTHR41247">
    <property type="entry name" value="HTH-TYPE TRANSCRIPTIONAL REPRESSOR YCNK"/>
    <property type="match status" value="1"/>
</dbReference>
<feature type="chain" id="PRO_5003687152" evidence="1">
    <location>
        <begin position="21"/>
        <end position="176"/>
    </location>
</feature>
<dbReference type="InterPro" id="IPR008719">
    <property type="entry name" value="N2O_reductase_NosL"/>
</dbReference>